<dbReference type="PANTHER" id="PTHR35308">
    <property type="entry name" value="CYTOCHROME C OXIDASE SUBUNIT 7"/>
    <property type="match status" value="1"/>
</dbReference>
<reference evidence="6 7" key="1">
    <citation type="submission" date="2023-12" db="EMBL/GenBank/DDBJ databases">
        <title>A high-quality genome assembly for Dillenia turbinata (Dilleniales).</title>
        <authorList>
            <person name="Chanderbali A."/>
        </authorList>
    </citation>
    <scope>NUCLEOTIDE SEQUENCE [LARGE SCALE GENOMIC DNA]</scope>
    <source>
        <strain evidence="6">LSX21</strain>
        <tissue evidence="6">Leaf</tissue>
    </source>
</reference>
<keyword evidence="3" id="KW-0496">Mitochondrion</keyword>
<keyword evidence="7" id="KW-1185">Reference proteome</keyword>
<dbReference type="AlphaFoldDB" id="A0AAN8VJG3"/>
<evidence type="ECO:0000313" key="7">
    <source>
        <dbReference type="Proteomes" id="UP001370490"/>
    </source>
</evidence>
<proteinExistence type="predicted"/>
<evidence type="ECO:0000256" key="4">
    <source>
        <dbReference type="ARBA" id="ARBA00023136"/>
    </source>
</evidence>
<evidence type="ECO:0000313" key="6">
    <source>
        <dbReference type="EMBL" id="KAK6936173.1"/>
    </source>
</evidence>
<evidence type="ECO:0000256" key="1">
    <source>
        <dbReference type="ARBA" id="ARBA00004273"/>
    </source>
</evidence>
<accession>A0AAN8VJG3</accession>
<dbReference type="InterPro" id="IPR039297">
    <property type="entry name" value="COX7a"/>
</dbReference>
<feature type="transmembrane region" description="Helical" evidence="5">
    <location>
        <begin position="79"/>
        <end position="98"/>
    </location>
</feature>
<sequence>MDLVGEDEGFGEVELGGISEAYSGLVFCSYWLKGEWSRRILNQKLAFVQRERLIEKQRYLQSVHKRIYLKGPYDEITSVAIHAAFAATTLFLVALGIYNMSHGTGKK</sequence>
<evidence type="ECO:0000256" key="2">
    <source>
        <dbReference type="ARBA" id="ARBA00022792"/>
    </source>
</evidence>
<keyword evidence="4 5" id="KW-0472">Membrane</keyword>
<comment type="caution">
    <text evidence="6">The sequence shown here is derived from an EMBL/GenBank/DDBJ whole genome shotgun (WGS) entry which is preliminary data.</text>
</comment>
<gene>
    <name evidence="6" type="ORF">RJ641_033203</name>
</gene>
<name>A0AAN8VJG3_9MAGN</name>
<dbReference type="Pfam" id="PF02238">
    <property type="entry name" value="COX7a"/>
    <property type="match status" value="1"/>
</dbReference>
<evidence type="ECO:0000256" key="5">
    <source>
        <dbReference type="SAM" id="Phobius"/>
    </source>
</evidence>
<protein>
    <submittedName>
        <fullName evidence="6">Cytochrome c oxidase subunit VII</fullName>
    </submittedName>
</protein>
<feature type="non-terminal residue" evidence="6">
    <location>
        <position position="107"/>
    </location>
</feature>
<keyword evidence="2" id="KW-0999">Mitochondrion inner membrane</keyword>
<organism evidence="6 7">
    <name type="scientific">Dillenia turbinata</name>
    <dbReference type="NCBI Taxonomy" id="194707"/>
    <lineage>
        <taxon>Eukaryota</taxon>
        <taxon>Viridiplantae</taxon>
        <taxon>Streptophyta</taxon>
        <taxon>Embryophyta</taxon>
        <taxon>Tracheophyta</taxon>
        <taxon>Spermatophyta</taxon>
        <taxon>Magnoliopsida</taxon>
        <taxon>eudicotyledons</taxon>
        <taxon>Gunneridae</taxon>
        <taxon>Pentapetalae</taxon>
        <taxon>Dilleniales</taxon>
        <taxon>Dilleniaceae</taxon>
        <taxon>Dillenia</taxon>
    </lineage>
</organism>
<comment type="subcellular location">
    <subcellularLocation>
        <location evidence="1">Mitochondrion inner membrane</location>
    </subcellularLocation>
</comment>
<dbReference type="PANTHER" id="PTHR35308:SF1">
    <property type="entry name" value="CYTOCHROME C OXIDASE SUBUNIT 7"/>
    <property type="match status" value="1"/>
</dbReference>
<keyword evidence="5" id="KW-0812">Transmembrane</keyword>
<keyword evidence="5" id="KW-1133">Transmembrane helix</keyword>
<dbReference type="Proteomes" id="UP001370490">
    <property type="component" value="Unassembled WGS sequence"/>
</dbReference>
<evidence type="ECO:0000256" key="3">
    <source>
        <dbReference type="ARBA" id="ARBA00023128"/>
    </source>
</evidence>
<dbReference type="GO" id="GO:0005743">
    <property type="term" value="C:mitochondrial inner membrane"/>
    <property type="evidence" value="ECO:0007669"/>
    <property type="project" value="UniProtKB-SubCell"/>
</dbReference>
<dbReference type="EMBL" id="JBAMMX010000007">
    <property type="protein sequence ID" value="KAK6936173.1"/>
    <property type="molecule type" value="Genomic_DNA"/>
</dbReference>